<protein>
    <recommendedName>
        <fullName evidence="3">Reverse transcriptase domain-containing protein</fullName>
    </recommendedName>
</protein>
<evidence type="ECO:0000313" key="2">
    <source>
        <dbReference type="Proteomes" id="UP000186817"/>
    </source>
</evidence>
<accession>A0A1Q9CFV7</accession>
<evidence type="ECO:0000313" key="1">
    <source>
        <dbReference type="EMBL" id="OLP81766.1"/>
    </source>
</evidence>
<reference evidence="1 2" key="1">
    <citation type="submission" date="2016-02" db="EMBL/GenBank/DDBJ databases">
        <title>Genome analysis of coral dinoflagellate symbionts highlights evolutionary adaptations to a symbiotic lifestyle.</title>
        <authorList>
            <person name="Aranda M."/>
            <person name="Li Y."/>
            <person name="Liew Y.J."/>
            <person name="Baumgarten S."/>
            <person name="Simakov O."/>
            <person name="Wilson M."/>
            <person name="Piel J."/>
            <person name="Ashoor H."/>
            <person name="Bougouffa S."/>
            <person name="Bajic V.B."/>
            <person name="Ryu T."/>
            <person name="Ravasi T."/>
            <person name="Bayer T."/>
            <person name="Micklem G."/>
            <person name="Kim H."/>
            <person name="Bhak J."/>
            <person name="Lajeunesse T.C."/>
            <person name="Voolstra C.R."/>
        </authorList>
    </citation>
    <scope>NUCLEOTIDE SEQUENCE [LARGE SCALE GENOMIC DNA]</scope>
    <source>
        <strain evidence="1 2">CCMP2467</strain>
    </source>
</reference>
<dbReference type="OrthoDB" id="417443at2759"/>
<evidence type="ECO:0008006" key="3">
    <source>
        <dbReference type="Google" id="ProtNLM"/>
    </source>
</evidence>
<dbReference type="AlphaFoldDB" id="A0A1Q9CFV7"/>
<proteinExistence type="predicted"/>
<sequence length="376" mass="41426">MRSALTKLTTQCPGTGDRTGVLRTTGKQRLYVKVGAQGRRLLKRIWSLPDKEHNMLLTKAKNHTASPLKQWLRDVTEEGIEPNPGPSTSTSYPTWSCFHLNTGGCTNAFETLELFQTFKTQPLVSVVPGRDPREPVNRGKAGAVVGYVGPARMVLIPKDEVTGAAAEVCLPYFHGGIAGRNAWQALKHIEASWDEEAILVSSDFEKCFDNVVPALALDNLRRHGCPEATVLGASIREEGLPEMTGPTTINPQLLWGFWWNPRSADAVKDFHKLTTLVKRALDVVQQGSRDLWLPLDGRGFCFENDVGSGVLQGGCFLARTGAHIWQHAVVGDFDLSRRRHELADLIPDDVGYDENVLKAAIKLYNGCIGCLFRALD</sequence>
<keyword evidence="2" id="KW-1185">Reference proteome</keyword>
<dbReference type="Proteomes" id="UP000186817">
    <property type="component" value="Unassembled WGS sequence"/>
</dbReference>
<name>A0A1Q9CFV7_SYMMI</name>
<comment type="caution">
    <text evidence="1">The sequence shown here is derived from an EMBL/GenBank/DDBJ whole genome shotgun (WGS) entry which is preliminary data.</text>
</comment>
<organism evidence="1 2">
    <name type="scientific">Symbiodinium microadriaticum</name>
    <name type="common">Dinoflagellate</name>
    <name type="synonym">Zooxanthella microadriatica</name>
    <dbReference type="NCBI Taxonomy" id="2951"/>
    <lineage>
        <taxon>Eukaryota</taxon>
        <taxon>Sar</taxon>
        <taxon>Alveolata</taxon>
        <taxon>Dinophyceae</taxon>
        <taxon>Suessiales</taxon>
        <taxon>Symbiodiniaceae</taxon>
        <taxon>Symbiodinium</taxon>
    </lineage>
</organism>
<gene>
    <name evidence="1" type="ORF">AK812_SmicGene37651</name>
</gene>
<feature type="non-terminal residue" evidence="1">
    <location>
        <position position="376"/>
    </location>
</feature>
<dbReference type="EMBL" id="LSRX01001252">
    <property type="protein sequence ID" value="OLP81766.1"/>
    <property type="molecule type" value="Genomic_DNA"/>
</dbReference>